<evidence type="ECO:0000313" key="3">
    <source>
        <dbReference type="Proteomes" id="UP001218638"/>
    </source>
</evidence>
<keyword evidence="1" id="KW-1133">Transmembrane helix</keyword>
<dbReference type="EMBL" id="CP119075">
    <property type="protein sequence ID" value="WED65413.1"/>
    <property type="molecule type" value="Genomic_DNA"/>
</dbReference>
<evidence type="ECO:0000313" key="2">
    <source>
        <dbReference type="EMBL" id="WED65413.1"/>
    </source>
</evidence>
<sequence>MSDSDPIIELEPKTPFSWRVVAGFVGSWLLALVAALMMKSAMVRMLLPLIATLFVVYVGACTLIYLKNRK</sequence>
<proteinExistence type="predicted"/>
<keyword evidence="3" id="KW-1185">Reference proteome</keyword>
<name>A0AAF0A133_9BACT</name>
<organism evidence="2 3">
    <name type="scientific">Synoicihabitans lomoniglobus</name>
    <dbReference type="NCBI Taxonomy" id="2909285"/>
    <lineage>
        <taxon>Bacteria</taxon>
        <taxon>Pseudomonadati</taxon>
        <taxon>Verrucomicrobiota</taxon>
        <taxon>Opitutia</taxon>
        <taxon>Opitutales</taxon>
        <taxon>Opitutaceae</taxon>
        <taxon>Synoicihabitans</taxon>
    </lineage>
</organism>
<dbReference type="AlphaFoldDB" id="A0AAF0A133"/>
<dbReference type="Proteomes" id="UP001218638">
    <property type="component" value="Chromosome"/>
</dbReference>
<gene>
    <name evidence="2" type="ORF">PXH66_00940</name>
</gene>
<evidence type="ECO:0000256" key="1">
    <source>
        <dbReference type="SAM" id="Phobius"/>
    </source>
</evidence>
<reference evidence="2" key="1">
    <citation type="submission" date="2023-03" db="EMBL/GenBank/DDBJ databases">
        <title>Lomoglobus Profundus gen. nov., sp. nov., a novel member of the phylum Verrucomicrobia, isolated from deep-marine sediment of South China Sea.</title>
        <authorList>
            <person name="Ahmad T."/>
            <person name="Ishaq S.E."/>
            <person name="Wang F."/>
        </authorList>
    </citation>
    <scope>NUCLEOTIDE SEQUENCE</scope>
    <source>
        <strain evidence="2">LMO-M01</strain>
    </source>
</reference>
<keyword evidence="1" id="KW-0472">Membrane</keyword>
<dbReference type="KEGG" id="slom:PXH66_00940"/>
<protein>
    <submittedName>
        <fullName evidence="2">Uncharacterized protein</fullName>
    </submittedName>
</protein>
<feature type="transmembrane region" description="Helical" evidence="1">
    <location>
        <begin position="20"/>
        <end position="38"/>
    </location>
</feature>
<accession>A0AAF0A133</accession>
<feature type="transmembrane region" description="Helical" evidence="1">
    <location>
        <begin position="45"/>
        <end position="66"/>
    </location>
</feature>
<dbReference type="RefSeq" id="WP_330929362.1">
    <property type="nucleotide sequence ID" value="NZ_CP119075.1"/>
</dbReference>
<keyword evidence="1" id="KW-0812">Transmembrane</keyword>